<organism evidence="1 2">
    <name type="scientific">Hypoxylon rubiginosum</name>
    <dbReference type="NCBI Taxonomy" id="110542"/>
    <lineage>
        <taxon>Eukaryota</taxon>
        <taxon>Fungi</taxon>
        <taxon>Dikarya</taxon>
        <taxon>Ascomycota</taxon>
        <taxon>Pezizomycotina</taxon>
        <taxon>Sordariomycetes</taxon>
        <taxon>Xylariomycetidae</taxon>
        <taxon>Xylariales</taxon>
        <taxon>Hypoxylaceae</taxon>
        <taxon>Hypoxylon</taxon>
    </lineage>
</organism>
<keyword evidence="2" id="KW-1185">Reference proteome</keyword>
<name>A0ACB9YTD3_9PEZI</name>
<reference evidence="1 2" key="1">
    <citation type="journal article" date="2022" name="New Phytol.">
        <title>Ecological generalism drives hyperdiversity of secondary metabolite gene clusters in xylarialean endophytes.</title>
        <authorList>
            <person name="Franco M.E.E."/>
            <person name="Wisecaver J.H."/>
            <person name="Arnold A.E."/>
            <person name="Ju Y.M."/>
            <person name="Slot J.C."/>
            <person name="Ahrendt S."/>
            <person name="Moore L.P."/>
            <person name="Eastman K.E."/>
            <person name="Scott K."/>
            <person name="Konkel Z."/>
            <person name="Mondo S.J."/>
            <person name="Kuo A."/>
            <person name="Hayes R.D."/>
            <person name="Haridas S."/>
            <person name="Andreopoulos B."/>
            <person name="Riley R."/>
            <person name="LaButti K."/>
            <person name="Pangilinan J."/>
            <person name="Lipzen A."/>
            <person name="Amirebrahimi M."/>
            <person name="Yan J."/>
            <person name="Adam C."/>
            <person name="Keymanesh K."/>
            <person name="Ng V."/>
            <person name="Louie K."/>
            <person name="Northen T."/>
            <person name="Drula E."/>
            <person name="Henrissat B."/>
            <person name="Hsieh H.M."/>
            <person name="Youens-Clark K."/>
            <person name="Lutzoni F."/>
            <person name="Miadlikowska J."/>
            <person name="Eastwood D.C."/>
            <person name="Hamelin R.C."/>
            <person name="Grigoriev I.V."/>
            <person name="U'Ren J.M."/>
        </authorList>
    </citation>
    <scope>NUCLEOTIDE SEQUENCE [LARGE SCALE GENOMIC DNA]</scope>
    <source>
        <strain evidence="1 2">CBS 119005</strain>
    </source>
</reference>
<proteinExistence type="predicted"/>
<protein>
    <submittedName>
        <fullName evidence="1">Uncharacterized protein</fullName>
    </submittedName>
</protein>
<dbReference type="Proteomes" id="UP001497700">
    <property type="component" value="Unassembled WGS sequence"/>
</dbReference>
<dbReference type="EMBL" id="MU393526">
    <property type="protein sequence ID" value="KAI4862443.1"/>
    <property type="molecule type" value="Genomic_DNA"/>
</dbReference>
<accession>A0ACB9YTD3</accession>
<sequence>MCFGCFNTVKTYPREEPPRPVKFPQEPGRRGSPQQYRGTRPNKSNMREKTASNNHLPKPKRQESPQAGSTHPKFHSEYPRNSNEREEQATPANIHHSPLVHELSGTGIKSNNHAKDEQVRINNIPGMHELPAAGSRGNRPSNDKVRKDQARHFNLNHQLKGHEKVDKGDEGKMKEIGKENEGQAEGKTHEVLEKRMDDKQAEGKSEEESKQASEKTSRMVSNELPKEILKVVSKGYPKEDSKDKPEDASPKQTTTKERPKEAPKRAIKVPARKASRDAGNLSSYGANDGHHTKHPTRGHGGYDRKHHNGVSQNEIHQNGGYHDAGHQDGGHLNGEHREEGLRNGDHQE</sequence>
<comment type="caution">
    <text evidence="1">The sequence shown here is derived from an EMBL/GenBank/DDBJ whole genome shotgun (WGS) entry which is preliminary data.</text>
</comment>
<evidence type="ECO:0000313" key="2">
    <source>
        <dbReference type="Proteomes" id="UP001497700"/>
    </source>
</evidence>
<evidence type="ECO:0000313" key="1">
    <source>
        <dbReference type="EMBL" id="KAI4862443.1"/>
    </source>
</evidence>
<gene>
    <name evidence="1" type="ORF">F4820DRAFT_24513</name>
</gene>